<dbReference type="InterPro" id="IPR029058">
    <property type="entry name" value="AB_hydrolase_fold"/>
</dbReference>
<feature type="domain" description="Serine hydrolase" evidence="2">
    <location>
        <begin position="19"/>
        <end position="245"/>
    </location>
</feature>
<proteinExistence type="predicted"/>
<dbReference type="PANTHER" id="PTHR48070:SF6">
    <property type="entry name" value="ESTERASE OVCA2"/>
    <property type="match status" value="1"/>
</dbReference>
<dbReference type="GO" id="GO:0019748">
    <property type="term" value="P:secondary metabolic process"/>
    <property type="evidence" value="ECO:0007669"/>
    <property type="project" value="TreeGrafter"/>
</dbReference>
<sequence length="263" mass="28109">MSSKAPQPTAPSTTAVTAKEIKILMLHGYTQSGSLFQAKTRGLEKLLAKTLSPMSIRLFYPTAPNRVLPSDLHSYTPPDDPAAASPEFLPDSWAWWRKDDATGSYRLLPAGMATIAQAIRAAGGIDAVVGFSQGACLALTVAAALEPDRPIPPGQDADWARSLREANNGAPLSFAVAYSGFAASPKNLAWLYDPIIQTPTLHYIGSLDSVVDPDRTRAAVERCRDAVVLVHPGGHFVPVSREWVMGLAGFIKQHVEGEPKAGL</sequence>
<accession>A0A2C5YHT7</accession>
<evidence type="ECO:0000313" key="4">
    <source>
        <dbReference type="Proteomes" id="UP000224854"/>
    </source>
</evidence>
<gene>
    <name evidence="3" type="ORF">CDD82_1522</name>
</gene>
<evidence type="ECO:0000313" key="3">
    <source>
        <dbReference type="EMBL" id="PHH66852.1"/>
    </source>
</evidence>
<name>A0A2C5YHT7_9HYPO</name>
<dbReference type="GO" id="GO:0016787">
    <property type="term" value="F:hydrolase activity"/>
    <property type="evidence" value="ECO:0007669"/>
    <property type="project" value="UniProtKB-KW"/>
</dbReference>
<dbReference type="GO" id="GO:0005634">
    <property type="term" value="C:nucleus"/>
    <property type="evidence" value="ECO:0007669"/>
    <property type="project" value="TreeGrafter"/>
</dbReference>
<keyword evidence="4" id="KW-1185">Reference proteome</keyword>
<organism evidence="3 4">
    <name type="scientific">Ophiocordyceps australis</name>
    <dbReference type="NCBI Taxonomy" id="1399860"/>
    <lineage>
        <taxon>Eukaryota</taxon>
        <taxon>Fungi</taxon>
        <taxon>Dikarya</taxon>
        <taxon>Ascomycota</taxon>
        <taxon>Pezizomycotina</taxon>
        <taxon>Sordariomycetes</taxon>
        <taxon>Hypocreomycetidae</taxon>
        <taxon>Hypocreales</taxon>
        <taxon>Ophiocordycipitaceae</taxon>
        <taxon>Ophiocordyceps</taxon>
    </lineage>
</organism>
<dbReference type="Proteomes" id="UP000224854">
    <property type="component" value="Unassembled WGS sequence"/>
</dbReference>
<dbReference type="PANTHER" id="PTHR48070">
    <property type="entry name" value="ESTERASE OVCA2"/>
    <property type="match status" value="1"/>
</dbReference>
<dbReference type="SUPFAM" id="SSF53474">
    <property type="entry name" value="alpha/beta-Hydrolases"/>
    <property type="match status" value="1"/>
</dbReference>
<comment type="caution">
    <text evidence="3">The sequence shown here is derived from an EMBL/GenBank/DDBJ whole genome shotgun (WGS) entry which is preliminary data.</text>
</comment>
<evidence type="ECO:0000256" key="1">
    <source>
        <dbReference type="ARBA" id="ARBA00022801"/>
    </source>
</evidence>
<dbReference type="Gene3D" id="3.40.50.1820">
    <property type="entry name" value="alpha/beta hydrolase"/>
    <property type="match status" value="1"/>
</dbReference>
<evidence type="ECO:0000259" key="2">
    <source>
        <dbReference type="Pfam" id="PF03959"/>
    </source>
</evidence>
<keyword evidence="1" id="KW-0378">Hydrolase</keyword>
<dbReference type="InterPro" id="IPR005645">
    <property type="entry name" value="FSH-like_dom"/>
</dbReference>
<dbReference type="EMBL" id="NJEU01001463">
    <property type="protein sequence ID" value="PHH66852.1"/>
    <property type="molecule type" value="Genomic_DNA"/>
</dbReference>
<dbReference type="OrthoDB" id="2094269at2759"/>
<dbReference type="Pfam" id="PF03959">
    <property type="entry name" value="FSH1"/>
    <property type="match status" value="1"/>
</dbReference>
<dbReference type="AlphaFoldDB" id="A0A2C5YHT7"/>
<dbReference type="GO" id="GO:0005737">
    <property type="term" value="C:cytoplasm"/>
    <property type="evidence" value="ECO:0007669"/>
    <property type="project" value="TreeGrafter"/>
</dbReference>
<protein>
    <recommendedName>
        <fullName evidence="2">Serine hydrolase domain-containing protein</fullName>
    </recommendedName>
</protein>
<reference evidence="3 4" key="1">
    <citation type="submission" date="2017-06" db="EMBL/GenBank/DDBJ databases">
        <title>Ant-infecting Ophiocordyceps genomes reveal a high diversity of potential behavioral manipulation genes and a possible major role for enterotoxins.</title>
        <authorList>
            <person name="De Bekker C."/>
            <person name="Evans H.C."/>
            <person name="Brachmann A."/>
            <person name="Hughes D.P."/>
        </authorList>
    </citation>
    <scope>NUCLEOTIDE SEQUENCE [LARGE SCALE GENOMIC DNA]</scope>
    <source>
        <strain evidence="3 4">1348a</strain>
    </source>
</reference>
<dbReference type="InterPro" id="IPR050593">
    <property type="entry name" value="LovG"/>
</dbReference>